<dbReference type="Pfam" id="PF11716">
    <property type="entry name" value="MDMPI_N"/>
    <property type="match status" value="1"/>
</dbReference>
<feature type="domain" description="MDMPI C-terminal" evidence="1">
    <location>
        <begin position="176"/>
        <end position="260"/>
    </location>
</feature>
<dbReference type="EMBL" id="CAFBPZ010000026">
    <property type="protein sequence ID" value="CAB5037079.1"/>
    <property type="molecule type" value="Genomic_DNA"/>
</dbReference>
<dbReference type="InterPro" id="IPR010872">
    <property type="entry name" value="MDMPI_C-term_domain"/>
</dbReference>
<feature type="domain" description="Mycothiol-dependent maleylpyruvate isomerase metal-binding" evidence="2">
    <location>
        <begin position="18"/>
        <end position="153"/>
    </location>
</feature>
<evidence type="ECO:0000313" key="3">
    <source>
        <dbReference type="EMBL" id="CAB5037079.1"/>
    </source>
</evidence>
<reference evidence="3" key="1">
    <citation type="submission" date="2020-05" db="EMBL/GenBank/DDBJ databases">
        <authorList>
            <person name="Chiriac C."/>
            <person name="Salcher M."/>
            <person name="Ghai R."/>
            <person name="Kavagutti S V."/>
        </authorList>
    </citation>
    <scope>NUCLEOTIDE SEQUENCE</scope>
</reference>
<gene>
    <name evidence="3" type="ORF">UFOPK4237_00575</name>
</gene>
<protein>
    <submittedName>
        <fullName evidence="3">Unannotated protein</fullName>
    </submittedName>
</protein>
<dbReference type="Gene3D" id="1.20.120.450">
    <property type="entry name" value="dinb family like domain"/>
    <property type="match status" value="1"/>
</dbReference>
<dbReference type="InterPro" id="IPR017517">
    <property type="entry name" value="Maleyloyr_isom"/>
</dbReference>
<proteinExistence type="predicted"/>
<dbReference type="InterPro" id="IPR024344">
    <property type="entry name" value="MDMPI_metal-binding"/>
</dbReference>
<dbReference type="InterPro" id="IPR034660">
    <property type="entry name" value="DinB/YfiT-like"/>
</dbReference>
<dbReference type="Pfam" id="PF07398">
    <property type="entry name" value="MDMPI_C"/>
    <property type="match status" value="1"/>
</dbReference>
<evidence type="ECO:0000259" key="2">
    <source>
        <dbReference type="Pfam" id="PF11716"/>
    </source>
</evidence>
<dbReference type="AlphaFoldDB" id="A0A6J7S7M0"/>
<sequence>MTTPPSFDELFNAWQSGNAAVRELMEGLTPEQLALETGCSAWKVQDVFAHIIDIECLMAGDPPMQHEPNWDALAPLGRSGRVTEIGVDARRGRSLVALISEFDDINARRTAQFQANSHELTSTVKGPTGTDWPLQLALEMRINDTWVHEQDIRAAVGIQGNLDNLGALISARSLLGMLPYAWSKNVQAPAGSSVEIRITSPFEMSGQAISDAEGRAAVTSGVTADVVVSGPWSALLPLLAGRSKSSELIAQLEVTGNQDLGSRFLAGMDVTP</sequence>
<name>A0A6J7S7M0_9ZZZZ</name>
<organism evidence="3">
    <name type="scientific">freshwater metagenome</name>
    <dbReference type="NCBI Taxonomy" id="449393"/>
    <lineage>
        <taxon>unclassified sequences</taxon>
        <taxon>metagenomes</taxon>
        <taxon>ecological metagenomes</taxon>
    </lineage>
</organism>
<accession>A0A6J7S7M0</accession>
<dbReference type="NCBIfam" id="TIGR03083">
    <property type="entry name" value="maleylpyruvate isomerase family mycothiol-dependent enzyme"/>
    <property type="match status" value="1"/>
</dbReference>
<dbReference type="GO" id="GO:0046872">
    <property type="term" value="F:metal ion binding"/>
    <property type="evidence" value="ECO:0007669"/>
    <property type="project" value="InterPro"/>
</dbReference>
<evidence type="ECO:0000259" key="1">
    <source>
        <dbReference type="Pfam" id="PF07398"/>
    </source>
</evidence>
<dbReference type="SUPFAM" id="SSF109854">
    <property type="entry name" value="DinB/YfiT-like putative metalloenzymes"/>
    <property type="match status" value="1"/>
</dbReference>